<dbReference type="Proteomes" id="UP001500902">
    <property type="component" value="Unassembled WGS sequence"/>
</dbReference>
<keyword evidence="2" id="KW-1185">Reference proteome</keyword>
<protein>
    <submittedName>
        <fullName evidence="1">Uncharacterized protein</fullName>
    </submittedName>
</protein>
<dbReference type="InterPro" id="IPR045930">
    <property type="entry name" value="DUF6349"/>
</dbReference>
<comment type="caution">
    <text evidence="1">The sequence shown here is derived from an EMBL/GenBank/DDBJ whole genome shotgun (WGS) entry which is preliminary data.</text>
</comment>
<name>A0ABP7EQ69_9ACTN</name>
<evidence type="ECO:0000313" key="2">
    <source>
        <dbReference type="Proteomes" id="UP001500902"/>
    </source>
</evidence>
<dbReference type="EMBL" id="BAAAZP010000283">
    <property type="protein sequence ID" value="GAA3722038.1"/>
    <property type="molecule type" value="Genomic_DNA"/>
</dbReference>
<evidence type="ECO:0000313" key="1">
    <source>
        <dbReference type="EMBL" id="GAA3722038.1"/>
    </source>
</evidence>
<proteinExistence type="predicted"/>
<sequence>MEDGCDHAFPGWRSMPVVVHRPHTDKPQPLARWKEGVRAVYPAEWLDRQGPVRELRHGLGSRHVPGLAPGGGYLMAVMRPAPGGPMRLPAIQTSLF</sequence>
<reference evidence="2" key="1">
    <citation type="journal article" date="2019" name="Int. J. Syst. Evol. Microbiol.">
        <title>The Global Catalogue of Microorganisms (GCM) 10K type strain sequencing project: providing services to taxonomists for standard genome sequencing and annotation.</title>
        <authorList>
            <consortium name="The Broad Institute Genomics Platform"/>
            <consortium name="The Broad Institute Genome Sequencing Center for Infectious Disease"/>
            <person name="Wu L."/>
            <person name="Ma J."/>
        </authorList>
    </citation>
    <scope>NUCLEOTIDE SEQUENCE [LARGE SCALE GENOMIC DNA]</scope>
    <source>
        <strain evidence="2">JCM 16904</strain>
    </source>
</reference>
<gene>
    <name evidence="1" type="ORF">GCM10022224_104080</name>
</gene>
<dbReference type="Pfam" id="PF19876">
    <property type="entry name" value="DUF6349"/>
    <property type="match status" value="1"/>
</dbReference>
<organism evidence="1 2">
    <name type="scientific">Nonomuraea antimicrobica</name>
    <dbReference type="NCBI Taxonomy" id="561173"/>
    <lineage>
        <taxon>Bacteria</taxon>
        <taxon>Bacillati</taxon>
        <taxon>Actinomycetota</taxon>
        <taxon>Actinomycetes</taxon>
        <taxon>Streptosporangiales</taxon>
        <taxon>Streptosporangiaceae</taxon>
        <taxon>Nonomuraea</taxon>
    </lineage>
</organism>
<accession>A0ABP7EQ69</accession>